<dbReference type="SUPFAM" id="SSF52172">
    <property type="entry name" value="CheY-like"/>
    <property type="match status" value="1"/>
</dbReference>
<dbReference type="EMBL" id="JAGQLL010000009">
    <property type="protein sequence ID" value="MCA9379741.1"/>
    <property type="molecule type" value="Genomic_DNA"/>
</dbReference>
<keyword evidence="2" id="KW-0472">Membrane</keyword>
<reference evidence="3" key="1">
    <citation type="submission" date="2020-04" db="EMBL/GenBank/DDBJ databases">
        <authorList>
            <person name="Zhang T."/>
        </authorList>
    </citation>
    <scope>NUCLEOTIDE SEQUENCE</scope>
    <source>
        <strain evidence="3">HKST-UBA15</strain>
    </source>
</reference>
<feature type="transmembrane region" description="Helical" evidence="2">
    <location>
        <begin position="212"/>
        <end position="234"/>
    </location>
</feature>
<keyword evidence="2" id="KW-1133">Transmembrane helix</keyword>
<keyword evidence="2" id="KW-0812">Transmembrane</keyword>
<feature type="region of interest" description="Disordered" evidence="1">
    <location>
        <begin position="711"/>
        <end position="734"/>
    </location>
</feature>
<comment type="caution">
    <text evidence="3">The sequence shown here is derived from an EMBL/GenBank/DDBJ whole genome shotgun (WGS) entry which is preliminary data.</text>
</comment>
<evidence type="ECO:0000313" key="4">
    <source>
        <dbReference type="Proteomes" id="UP000745577"/>
    </source>
</evidence>
<gene>
    <name evidence="3" type="ORF">KC675_01030</name>
</gene>
<evidence type="ECO:0000256" key="1">
    <source>
        <dbReference type="SAM" id="MobiDB-lite"/>
    </source>
</evidence>
<evidence type="ECO:0000313" key="3">
    <source>
        <dbReference type="EMBL" id="MCA9379741.1"/>
    </source>
</evidence>
<organism evidence="3 4">
    <name type="scientific">Candidatus Dojkabacteria bacterium</name>
    <dbReference type="NCBI Taxonomy" id="2099670"/>
    <lineage>
        <taxon>Bacteria</taxon>
        <taxon>Candidatus Dojkabacteria</taxon>
    </lineage>
</organism>
<dbReference type="Gene3D" id="2.60.120.200">
    <property type="match status" value="2"/>
</dbReference>
<protein>
    <recommendedName>
        <fullName evidence="5">Response regulator</fullName>
    </recommendedName>
</protein>
<dbReference type="InterPro" id="IPR013320">
    <property type="entry name" value="ConA-like_dom_sf"/>
</dbReference>
<feature type="compositionally biased region" description="Low complexity" evidence="1">
    <location>
        <begin position="724"/>
        <end position="734"/>
    </location>
</feature>
<proteinExistence type="predicted"/>
<dbReference type="Proteomes" id="UP000745577">
    <property type="component" value="Unassembled WGS sequence"/>
</dbReference>
<dbReference type="AlphaFoldDB" id="A0A955L0S5"/>
<reference evidence="3" key="2">
    <citation type="journal article" date="2021" name="Microbiome">
        <title>Successional dynamics and alternative stable states in a saline activated sludge microbial community over 9 years.</title>
        <authorList>
            <person name="Wang Y."/>
            <person name="Ye J."/>
            <person name="Ju F."/>
            <person name="Liu L."/>
            <person name="Boyd J.A."/>
            <person name="Deng Y."/>
            <person name="Parks D.H."/>
            <person name="Jiang X."/>
            <person name="Yin X."/>
            <person name="Woodcroft B.J."/>
            <person name="Tyson G.W."/>
            <person name="Hugenholtz P."/>
            <person name="Polz M.F."/>
            <person name="Zhang T."/>
        </authorList>
    </citation>
    <scope>NUCLEOTIDE SEQUENCE</scope>
    <source>
        <strain evidence="3">HKST-UBA15</strain>
    </source>
</reference>
<dbReference type="SUPFAM" id="SSF49899">
    <property type="entry name" value="Concanavalin A-like lectins/glucanases"/>
    <property type="match status" value="2"/>
</dbReference>
<name>A0A955L0S5_9BACT</name>
<sequence length="1232" mass="137496">MEKNIVLIDNNFAIRETIKIVLNNLAENNKIEFNLYSSENGIEGLGFVYVTHPEIIIVDTTLPKYNGNELLYFLLTNKKFHTSKVKVFVLVEKTQKLRVPANFEVLNKSSKNFTKTIQKKVADVLDIDNHTEIKYQKLSSWIIKWANDLDIIKFKYSKSNLLTKLWLLISIGIKELLVSLFVSLNYIFNNRVKDSNVKQERRNLSLMRRKHYPTAIASTVSVVMMAILMVSFLVSQNLFIREVEEKIEAFGYGEVGWYSTMDNASDISTPVTGSAGEALNGVDYVTQNIVVDEDYSYDIISARFDADNEVVRVANPIIGEDVTLDKGTIEFMYSPLEAHTADKEMTFFSLYADASNSIEFKKLNDVNDSLSLIYKCAYCGDAEVLISGADYSFASGDWVYFTVHWNAYAPIDEQLLIYVDEQELPMSRNSASINPASIVDPAFIYIGNSSPTGTNEANGRIDEFTIYHDVAQPHATPVGTPAPTPVFWQNSGQASWYSTFNSMEAVTTPAVGNVPGVFSGASFIDGPEEYDSALYFDGAGKSLYIEGTQGIHYSLSEGAVEFYYRPLYEANYNSEINLFSIRQNDNEEIRLYKRNNADGNALAFSFHCQASCGGEETIALTDYDSYWNVGEWVFFRITWNDNPSLSLSEQLKIFIDGDQPTHTNQEFKILGENITSEPNPLRVYVGNRTENGDYSALGSIDEYRMFTTTTIPTPTITPTPSPTLTPTVTPTPSVVPTATPTPLWYSTLDSLSSIQNPVNGSSGTATGKYVFLDGSPYAPGGETNKAVKFNWSSAGSRAYATVSDSEVNETSGRITFHYSPEFASTDTDPGYYFQLSSNSTNRITFKKKGSNLELHYYATAHGATNYNLMTIPNTSFNWNGGEWIFFDIYYNTALDQDNELRLFMSTNGGPLVEPEHTHLNTVTTAITDVSTLYLGGDPTYINSYPRGKIDDFRYYGYTVNMPTATVPAVSPTPTPVPAMSLLWYSTLANPTAAWQPVIGTTPTSVYNVTFATDGLPDARSAAVFNAAQSNVLIDVQGQDYDKFQGKAEFWYKPAYNYTQNYKMTFFSLRTRATDKISLVKENNSDSNRIEFTYDASCISTGGICGNSGSGVIDYRRTRIASSEYSSYWTTGKWMKFSAEWDYYAPTEEEKLKLFITYHNGTSWETVEPTKTTLQEMNPYNFEVANMLTIGSSDYYPYAGAIARGNISDFQIWGIGAGLTPTPSPTPVSRTSA</sequence>
<dbReference type="Gene3D" id="3.40.50.2300">
    <property type="match status" value="1"/>
</dbReference>
<feature type="non-terminal residue" evidence="3">
    <location>
        <position position="1232"/>
    </location>
</feature>
<dbReference type="InterPro" id="IPR011006">
    <property type="entry name" value="CheY-like_superfamily"/>
</dbReference>
<evidence type="ECO:0008006" key="5">
    <source>
        <dbReference type="Google" id="ProtNLM"/>
    </source>
</evidence>
<accession>A0A955L0S5</accession>
<feature type="transmembrane region" description="Helical" evidence="2">
    <location>
        <begin position="165"/>
        <end position="188"/>
    </location>
</feature>
<evidence type="ECO:0000256" key="2">
    <source>
        <dbReference type="SAM" id="Phobius"/>
    </source>
</evidence>